<dbReference type="PANTHER" id="PTHR33154">
    <property type="entry name" value="TRANSCRIPTIONAL REGULATOR, ARSR FAMILY"/>
    <property type="match status" value="1"/>
</dbReference>
<dbReference type="SUPFAM" id="SSF46785">
    <property type="entry name" value="Winged helix' DNA-binding domain"/>
    <property type="match status" value="1"/>
</dbReference>
<evidence type="ECO:0000313" key="5">
    <source>
        <dbReference type="EMBL" id="SYX84362.1"/>
    </source>
</evidence>
<dbReference type="InterPro" id="IPR051081">
    <property type="entry name" value="HTH_MetalResp_TranReg"/>
</dbReference>
<dbReference type="CDD" id="cd00090">
    <property type="entry name" value="HTH_ARSR"/>
    <property type="match status" value="1"/>
</dbReference>
<dbReference type="PROSITE" id="PS50987">
    <property type="entry name" value="HTH_ARSR_2"/>
    <property type="match status" value="1"/>
</dbReference>
<dbReference type="InterPro" id="IPR036390">
    <property type="entry name" value="WH_DNA-bd_sf"/>
</dbReference>
<name>A0A383RCN7_PAEAL</name>
<evidence type="ECO:0000256" key="2">
    <source>
        <dbReference type="ARBA" id="ARBA00023125"/>
    </source>
</evidence>
<dbReference type="EMBL" id="LS992241">
    <property type="protein sequence ID" value="SYX84362.1"/>
    <property type="molecule type" value="Genomic_DNA"/>
</dbReference>
<keyword evidence="2" id="KW-0238">DNA-binding</keyword>
<feature type="domain" description="HTH arsR-type" evidence="4">
    <location>
        <begin position="213"/>
        <end position="307"/>
    </location>
</feature>
<dbReference type="PANTHER" id="PTHR33154:SF33">
    <property type="entry name" value="TRANSCRIPTIONAL REPRESSOR SDPR"/>
    <property type="match status" value="1"/>
</dbReference>
<evidence type="ECO:0000256" key="3">
    <source>
        <dbReference type="ARBA" id="ARBA00023163"/>
    </source>
</evidence>
<sequence length="307" mass="36071">MTYHVRIDCSSVYELIGSFMLFVHRKWIRNVDNGMTWVRQAEQMMPSEWDEHARQVKRYSLTDYDMLYAIALEYTGGSHITGYIEHLEQTTDQQWKHVQEQYGLLDISLTRDDCQRYYVPALKCWYEHYISHTLPQWEPILLQDADEKRLLMSKITPEEVVEVATNGIVIRDEKNHIRECILAPMWHYRPMNNTCTFKNKLFVLYAVDEPAEDDCVPSHSLLRMTQALADQERLQLLRFVSQGSRSFADIQQHLSLSKGTVKHHLAVLRSAGYIRTYWDGDSESITLRQEGLSDLSVFLEDYVQVQL</sequence>
<dbReference type="Gene3D" id="1.10.10.10">
    <property type="entry name" value="Winged helix-like DNA-binding domain superfamily/Winged helix DNA-binding domain"/>
    <property type="match status" value="1"/>
</dbReference>
<evidence type="ECO:0000313" key="6">
    <source>
        <dbReference type="Proteomes" id="UP000304148"/>
    </source>
</evidence>
<dbReference type="Pfam" id="PF01022">
    <property type="entry name" value="HTH_5"/>
    <property type="match status" value="1"/>
</dbReference>
<dbReference type="SMART" id="SM00418">
    <property type="entry name" value="HTH_ARSR"/>
    <property type="match status" value="1"/>
</dbReference>
<organism evidence="5 6">
    <name type="scientific">Paenibacillus alvei</name>
    <name type="common">Bacillus alvei</name>
    <dbReference type="NCBI Taxonomy" id="44250"/>
    <lineage>
        <taxon>Bacteria</taxon>
        <taxon>Bacillati</taxon>
        <taxon>Bacillota</taxon>
        <taxon>Bacilli</taxon>
        <taxon>Bacillales</taxon>
        <taxon>Paenibacillaceae</taxon>
        <taxon>Paenibacillus</taxon>
    </lineage>
</organism>
<gene>
    <name evidence="5" type="ORF">PBLR_12784</name>
</gene>
<protein>
    <submittedName>
        <fullName evidence="5">ArsR family transcriptional regulator</fullName>
    </submittedName>
</protein>
<proteinExistence type="predicted"/>
<evidence type="ECO:0000259" key="4">
    <source>
        <dbReference type="PROSITE" id="PS50987"/>
    </source>
</evidence>
<dbReference type="AlphaFoldDB" id="A0A383RCN7"/>
<dbReference type="InterPro" id="IPR036388">
    <property type="entry name" value="WH-like_DNA-bd_sf"/>
</dbReference>
<reference evidence="6" key="1">
    <citation type="submission" date="2018-08" db="EMBL/GenBank/DDBJ databases">
        <authorList>
            <person name="Chevrot R."/>
        </authorList>
    </citation>
    <scope>NUCLEOTIDE SEQUENCE [LARGE SCALE GENOMIC DNA]</scope>
</reference>
<dbReference type="InterPro" id="IPR001845">
    <property type="entry name" value="HTH_ArsR_DNA-bd_dom"/>
</dbReference>
<dbReference type="RefSeq" id="WP_138186296.1">
    <property type="nucleotide sequence ID" value="NZ_LS992241.1"/>
</dbReference>
<keyword evidence="1" id="KW-0805">Transcription regulation</keyword>
<dbReference type="GO" id="GO:0003700">
    <property type="term" value="F:DNA-binding transcription factor activity"/>
    <property type="evidence" value="ECO:0007669"/>
    <property type="project" value="InterPro"/>
</dbReference>
<dbReference type="InterPro" id="IPR011991">
    <property type="entry name" value="ArsR-like_HTH"/>
</dbReference>
<evidence type="ECO:0000256" key="1">
    <source>
        <dbReference type="ARBA" id="ARBA00023015"/>
    </source>
</evidence>
<dbReference type="Proteomes" id="UP000304148">
    <property type="component" value="Chromosome"/>
</dbReference>
<dbReference type="GO" id="GO:0003677">
    <property type="term" value="F:DNA binding"/>
    <property type="evidence" value="ECO:0007669"/>
    <property type="project" value="UniProtKB-KW"/>
</dbReference>
<accession>A0A383RCN7</accession>
<keyword evidence="3" id="KW-0804">Transcription</keyword>
<dbReference type="PRINTS" id="PR00778">
    <property type="entry name" value="HTHARSR"/>
</dbReference>